<dbReference type="KEGG" id="tpi:TREPR_1426"/>
<dbReference type="AlphaFoldDB" id="F5YQ69"/>
<dbReference type="Proteomes" id="UP000009223">
    <property type="component" value="Chromosome"/>
</dbReference>
<proteinExistence type="predicted"/>
<dbReference type="HOGENOM" id="CLU_566114_0_0_12"/>
<keyword evidence="2" id="KW-1185">Reference proteome</keyword>
<protein>
    <recommendedName>
        <fullName evidence="3">Outer membrane efflux protein</fullName>
    </recommendedName>
</protein>
<reference evidence="1 2" key="2">
    <citation type="journal article" date="2011" name="ISME J.">
        <title>RNA-seq reveals cooperative metabolic interactions between two termite-gut spirochete species in co-culture.</title>
        <authorList>
            <person name="Rosenthal A.Z."/>
            <person name="Matson E.G."/>
            <person name="Eldar A."/>
            <person name="Leadbetter J.R."/>
        </authorList>
    </citation>
    <scope>NUCLEOTIDE SEQUENCE [LARGE SCALE GENOMIC DNA]</scope>
    <source>
        <strain evidence="2">ATCC BAA-887 / DSM 12427 / ZAS-2</strain>
    </source>
</reference>
<dbReference type="EMBL" id="CP001843">
    <property type="protein sequence ID" value="AEF84226.1"/>
    <property type="molecule type" value="Genomic_DNA"/>
</dbReference>
<reference evidence="2" key="1">
    <citation type="submission" date="2009-12" db="EMBL/GenBank/DDBJ databases">
        <title>Complete sequence of Treponema primitia strain ZAS-2.</title>
        <authorList>
            <person name="Tetu S.G."/>
            <person name="Matson E."/>
            <person name="Ren Q."/>
            <person name="Seshadri R."/>
            <person name="Elbourne L."/>
            <person name="Hassan K.A."/>
            <person name="Durkin A."/>
            <person name="Radune D."/>
            <person name="Mohamoud Y."/>
            <person name="Shay R."/>
            <person name="Jin S."/>
            <person name="Zhang X."/>
            <person name="Lucey K."/>
            <person name="Ballor N.R."/>
            <person name="Ottesen E."/>
            <person name="Rosenthal R."/>
            <person name="Allen A."/>
            <person name="Leadbetter J.R."/>
            <person name="Paulsen I.T."/>
        </authorList>
    </citation>
    <scope>NUCLEOTIDE SEQUENCE [LARGE SCALE GENOMIC DNA]</scope>
    <source>
        <strain evidence="2">ATCC BAA-887 / DSM 12427 / ZAS-2</strain>
    </source>
</reference>
<dbReference type="STRING" id="545694.TREPR_1426"/>
<sequence>MNLLLLLFLPVLLYAQTQPEAVSLPLADYELLLHGYIEQDSQGKRLTLEAERAGLELQRYALDTGMAFTVSSGDAVFAFSPAGMAVSAEPGVELGFPNLRNTRVNMAAPLRTNGDTLSQYGADVSVSTELITGQGDARKAGLEESRRRFIGAVQKADDHRQQAERAFCQVLKELLSLEDAILRARSAALEAAGDLEEKRAGGYGASSVVWRTAELTLRSRDRELGEAERKLDLALKEFAESCGVEKAGIPEMVPAEKLLSIDSFDPKEYAELEEALWVHGLNNLKRRGENRLFTLNGTAGYSWRSTLAAAGNGGSALDETHVSTGLGLSRGGLSLSAKVSLPIEKMGEPAITLGFQWKPSGWKIAGLDSRLRSLAAREELLAIGEAEKKFGTLVSDYERRREELLWQQGTYEEEADLYRINADEQKTWFDRGVIRERDYQDAETNYRMAQNRLLTAGIDRKLYNLELAGLFKEKNEEE</sequence>
<evidence type="ECO:0000313" key="2">
    <source>
        <dbReference type="Proteomes" id="UP000009223"/>
    </source>
</evidence>
<dbReference type="eggNOG" id="ENOG5032M6Q">
    <property type="taxonomic scope" value="Bacteria"/>
</dbReference>
<accession>F5YQ69</accession>
<name>F5YQ69_TREPZ</name>
<dbReference type="RefSeq" id="WP_015708671.1">
    <property type="nucleotide sequence ID" value="NC_015578.1"/>
</dbReference>
<evidence type="ECO:0008006" key="3">
    <source>
        <dbReference type="Google" id="ProtNLM"/>
    </source>
</evidence>
<evidence type="ECO:0000313" key="1">
    <source>
        <dbReference type="EMBL" id="AEF84226.1"/>
    </source>
</evidence>
<dbReference type="Gene3D" id="1.20.1600.10">
    <property type="entry name" value="Outer membrane efflux proteins (OEP)"/>
    <property type="match status" value="1"/>
</dbReference>
<gene>
    <name evidence="1" type="ordered locus">TREPR_1426</name>
</gene>
<organism evidence="1 2">
    <name type="scientific">Treponema primitia (strain ATCC BAA-887 / DSM 12427 / ZAS-2)</name>
    <dbReference type="NCBI Taxonomy" id="545694"/>
    <lineage>
        <taxon>Bacteria</taxon>
        <taxon>Pseudomonadati</taxon>
        <taxon>Spirochaetota</taxon>
        <taxon>Spirochaetia</taxon>
        <taxon>Spirochaetales</taxon>
        <taxon>Treponemataceae</taxon>
        <taxon>Treponema</taxon>
    </lineage>
</organism>